<evidence type="ECO:0000259" key="3">
    <source>
        <dbReference type="PROSITE" id="PS51782"/>
    </source>
</evidence>
<dbReference type="InterPro" id="IPR018392">
    <property type="entry name" value="LysM"/>
</dbReference>
<protein>
    <recommendedName>
        <fullName evidence="3">LysM domain-containing protein</fullName>
    </recommendedName>
</protein>
<dbReference type="InterPro" id="IPR036779">
    <property type="entry name" value="LysM_dom_sf"/>
</dbReference>
<dbReference type="SUPFAM" id="SSF54106">
    <property type="entry name" value="LysM domain"/>
    <property type="match status" value="1"/>
</dbReference>
<name>A0AAD7BDS6_9AGAR</name>
<reference evidence="4" key="1">
    <citation type="submission" date="2023-03" db="EMBL/GenBank/DDBJ databases">
        <title>Massive genome expansion in bonnet fungi (Mycena s.s.) driven by repeated elements and novel gene families across ecological guilds.</title>
        <authorList>
            <consortium name="Lawrence Berkeley National Laboratory"/>
            <person name="Harder C.B."/>
            <person name="Miyauchi S."/>
            <person name="Viragh M."/>
            <person name="Kuo A."/>
            <person name="Thoen E."/>
            <person name="Andreopoulos B."/>
            <person name="Lu D."/>
            <person name="Skrede I."/>
            <person name="Drula E."/>
            <person name="Henrissat B."/>
            <person name="Morin E."/>
            <person name="Kohler A."/>
            <person name="Barry K."/>
            <person name="LaButti K."/>
            <person name="Morin E."/>
            <person name="Salamov A."/>
            <person name="Lipzen A."/>
            <person name="Mereny Z."/>
            <person name="Hegedus B."/>
            <person name="Baldrian P."/>
            <person name="Stursova M."/>
            <person name="Weitz H."/>
            <person name="Taylor A."/>
            <person name="Grigoriev I.V."/>
            <person name="Nagy L.G."/>
            <person name="Martin F."/>
            <person name="Kauserud H."/>
        </authorList>
    </citation>
    <scope>NUCLEOTIDE SEQUENCE</scope>
    <source>
        <strain evidence="4">9284</strain>
    </source>
</reference>
<dbReference type="SMART" id="SM00257">
    <property type="entry name" value="LysM"/>
    <property type="match status" value="1"/>
</dbReference>
<keyword evidence="2" id="KW-1133">Transmembrane helix</keyword>
<organism evidence="4 5">
    <name type="scientific">Roridomyces roridus</name>
    <dbReference type="NCBI Taxonomy" id="1738132"/>
    <lineage>
        <taxon>Eukaryota</taxon>
        <taxon>Fungi</taxon>
        <taxon>Dikarya</taxon>
        <taxon>Basidiomycota</taxon>
        <taxon>Agaricomycotina</taxon>
        <taxon>Agaricomycetes</taxon>
        <taxon>Agaricomycetidae</taxon>
        <taxon>Agaricales</taxon>
        <taxon>Marasmiineae</taxon>
        <taxon>Mycenaceae</taxon>
        <taxon>Roridomyces</taxon>
    </lineage>
</organism>
<gene>
    <name evidence="4" type="ORF">FB45DRAFT_216733</name>
</gene>
<proteinExistence type="predicted"/>
<dbReference type="Gene3D" id="3.10.350.10">
    <property type="entry name" value="LysM domain"/>
    <property type="match status" value="1"/>
</dbReference>
<dbReference type="AlphaFoldDB" id="A0AAD7BDS6"/>
<evidence type="ECO:0000313" key="5">
    <source>
        <dbReference type="Proteomes" id="UP001221142"/>
    </source>
</evidence>
<feature type="domain" description="LysM" evidence="3">
    <location>
        <begin position="151"/>
        <end position="195"/>
    </location>
</feature>
<feature type="compositionally biased region" description="Basic and acidic residues" evidence="1">
    <location>
        <begin position="22"/>
        <end position="36"/>
    </location>
</feature>
<keyword evidence="2" id="KW-0472">Membrane</keyword>
<sequence>MDSTRLSEPPHTRLFPSSTFQDSERLPEGMERIGYDSDTGRYYFRDQSGAVYEGAQGARFSQMTRVSGGGSTSSAPQDDVESTPRRSDGYQPLATDAGGTGSWRTHSPNASAYRTLFPFFLLIGVVLLLVWRLILSPGLAPPKDPCPPGAEVYLVEPGDSCWEISRTHGCSLDELKKWNGGLECGRLMPGMTLCLPLPTTE</sequence>
<dbReference type="Pfam" id="PF01476">
    <property type="entry name" value="LysM"/>
    <property type="match status" value="1"/>
</dbReference>
<feature type="region of interest" description="Disordered" evidence="1">
    <location>
        <begin position="1"/>
        <end position="36"/>
    </location>
</feature>
<keyword evidence="5" id="KW-1185">Reference proteome</keyword>
<dbReference type="Proteomes" id="UP001221142">
    <property type="component" value="Unassembled WGS sequence"/>
</dbReference>
<evidence type="ECO:0000256" key="1">
    <source>
        <dbReference type="SAM" id="MobiDB-lite"/>
    </source>
</evidence>
<keyword evidence="2" id="KW-0812">Transmembrane</keyword>
<accession>A0AAD7BDS6</accession>
<evidence type="ECO:0000313" key="4">
    <source>
        <dbReference type="EMBL" id="KAJ7617998.1"/>
    </source>
</evidence>
<feature type="region of interest" description="Disordered" evidence="1">
    <location>
        <begin position="64"/>
        <end position="102"/>
    </location>
</feature>
<dbReference type="CDD" id="cd00118">
    <property type="entry name" value="LysM"/>
    <property type="match status" value="1"/>
</dbReference>
<dbReference type="PROSITE" id="PS51782">
    <property type="entry name" value="LYSM"/>
    <property type="match status" value="1"/>
</dbReference>
<evidence type="ECO:0000256" key="2">
    <source>
        <dbReference type="SAM" id="Phobius"/>
    </source>
</evidence>
<comment type="caution">
    <text evidence="4">The sequence shown here is derived from an EMBL/GenBank/DDBJ whole genome shotgun (WGS) entry which is preliminary data.</text>
</comment>
<feature type="transmembrane region" description="Helical" evidence="2">
    <location>
        <begin position="116"/>
        <end position="135"/>
    </location>
</feature>
<dbReference type="EMBL" id="JARKIF010000020">
    <property type="protein sequence ID" value="KAJ7617998.1"/>
    <property type="molecule type" value="Genomic_DNA"/>
</dbReference>